<comment type="pathway">
    <text evidence="3">Purine metabolism; IMP biosynthesis via de novo pathway; formate from 10-formyl-5,6,7,8-tetrahydrofolate: step 1/1.</text>
</comment>
<proteinExistence type="inferred from homology"/>
<dbReference type="UniPathway" id="UPA00074">
    <property type="reaction ID" value="UER00170"/>
</dbReference>
<dbReference type="Gene3D" id="3.40.50.170">
    <property type="entry name" value="Formyl transferase, N-terminal domain"/>
    <property type="match status" value="1"/>
</dbReference>
<feature type="domain" description="ACT" evidence="5">
    <location>
        <begin position="8"/>
        <end position="82"/>
    </location>
</feature>
<evidence type="ECO:0000256" key="1">
    <source>
        <dbReference type="ARBA" id="ARBA00022563"/>
    </source>
</evidence>
<dbReference type="InterPro" id="IPR045865">
    <property type="entry name" value="ACT-like_dom_sf"/>
</dbReference>
<dbReference type="HAMAP" id="MF_01927">
    <property type="entry name" value="PurU"/>
    <property type="match status" value="1"/>
</dbReference>
<organism evidence="6 7">
    <name type="scientific">Seinonella peptonophila</name>
    <dbReference type="NCBI Taxonomy" id="112248"/>
    <lineage>
        <taxon>Bacteria</taxon>
        <taxon>Bacillati</taxon>
        <taxon>Bacillota</taxon>
        <taxon>Bacilli</taxon>
        <taxon>Bacillales</taxon>
        <taxon>Thermoactinomycetaceae</taxon>
        <taxon>Seinonella</taxon>
    </lineage>
</organism>
<keyword evidence="1 3" id="KW-0554">One-carbon metabolism</keyword>
<name>A0A1M4XIQ4_9BACL</name>
<dbReference type="Gene3D" id="3.30.70.260">
    <property type="match status" value="1"/>
</dbReference>
<dbReference type="InterPro" id="IPR044074">
    <property type="entry name" value="PurU_ACT"/>
</dbReference>
<dbReference type="SUPFAM" id="SSF53328">
    <property type="entry name" value="Formyltransferase"/>
    <property type="match status" value="1"/>
</dbReference>
<dbReference type="PIRSF" id="PIRSF036480">
    <property type="entry name" value="FormyFH4_hydr"/>
    <property type="match status" value="1"/>
</dbReference>
<evidence type="ECO:0000313" key="6">
    <source>
        <dbReference type="EMBL" id="SHE93434.1"/>
    </source>
</evidence>
<gene>
    <name evidence="3" type="primary">purU</name>
    <name evidence="6" type="ORF">SAMN05444392_10527</name>
</gene>
<dbReference type="InterPro" id="IPR041729">
    <property type="entry name" value="Formyl-FH4-Hydrolase_C"/>
</dbReference>
<evidence type="ECO:0000259" key="5">
    <source>
        <dbReference type="PROSITE" id="PS51671"/>
    </source>
</evidence>
<evidence type="ECO:0000313" key="7">
    <source>
        <dbReference type="Proteomes" id="UP000184476"/>
    </source>
</evidence>
<reference evidence="6 7" key="1">
    <citation type="submission" date="2016-11" db="EMBL/GenBank/DDBJ databases">
        <authorList>
            <person name="Jaros S."/>
            <person name="Januszkiewicz K."/>
            <person name="Wedrychowicz H."/>
        </authorList>
    </citation>
    <scope>NUCLEOTIDE SEQUENCE [LARGE SCALE GENOMIC DNA]</scope>
    <source>
        <strain evidence="6 7">DSM 44666</strain>
    </source>
</reference>
<dbReference type="PROSITE" id="PS51671">
    <property type="entry name" value="ACT"/>
    <property type="match status" value="1"/>
</dbReference>
<dbReference type="PANTHER" id="PTHR42706">
    <property type="entry name" value="FORMYLTETRAHYDROFOLATE DEFORMYLASE"/>
    <property type="match status" value="1"/>
</dbReference>
<dbReference type="InterPro" id="IPR002912">
    <property type="entry name" value="ACT_dom"/>
</dbReference>
<dbReference type="NCBIfam" id="NF004684">
    <property type="entry name" value="PRK06027.1"/>
    <property type="match status" value="1"/>
</dbReference>
<dbReference type="RefSeq" id="WP_073154655.1">
    <property type="nucleotide sequence ID" value="NZ_FQVL01000005.1"/>
</dbReference>
<sequence length="287" mass="33547">MKQTDIGRMRISCPDQPGIVAKVSRFLYEEGANIIHSDQHTEIEKKRFFMRVEFQLPSLAQRLDQVRSKFEPLATEQQMDWQIALAAHRQRLAIFVSREDHCLRELLWRWQIGELDADIRMVVSNHPIWQETVEQLGIPYYHLPVNKENRDQVTEQHLQLLAENQIETVVLARYMQILPPAFVQAYQQQIINIHHSFLPAFIGANPYHQAYDRGVKLIGATAHYVTEELDQGPIIEQDVYRVNHRHDAEELKRLGRDLERIVLARAVQWHLSDQVIVEGNKTIVFPG</sequence>
<evidence type="ECO:0000256" key="2">
    <source>
        <dbReference type="ARBA" id="ARBA00022801"/>
    </source>
</evidence>
<dbReference type="InterPro" id="IPR002376">
    <property type="entry name" value="Formyl_transf_N"/>
</dbReference>
<dbReference type="CDD" id="cd04875">
    <property type="entry name" value="ACT_F4HF-DF"/>
    <property type="match status" value="1"/>
</dbReference>
<accession>A0A1M4XIQ4</accession>
<evidence type="ECO:0000256" key="4">
    <source>
        <dbReference type="NCBIfam" id="TIGR00655"/>
    </source>
</evidence>
<comment type="function">
    <text evidence="3">Catalyzes the hydrolysis of 10-formyltetrahydrofolate (formyl-FH4) to formate and tetrahydrofolate (FH4).</text>
</comment>
<dbReference type="PANTHER" id="PTHR42706:SF1">
    <property type="entry name" value="FORMYLTETRAHYDROFOLATE DEFORMYLASE 2, MITOCHONDRIAL"/>
    <property type="match status" value="1"/>
</dbReference>
<evidence type="ECO:0000256" key="3">
    <source>
        <dbReference type="HAMAP-Rule" id="MF_01927"/>
    </source>
</evidence>
<comment type="catalytic activity">
    <reaction evidence="3">
        <text>(6R)-10-formyltetrahydrofolate + H2O = (6S)-5,6,7,8-tetrahydrofolate + formate + H(+)</text>
        <dbReference type="Rhea" id="RHEA:19833"/>
        <dbReference type="ChEBI" id="CHEBI:15377"/>
        <dbReference type="ChEBI" id="CHEBI:15378"/>
        <dbReference type="ChEBI" id="CHEBI:15740"/>
        <dbReference type="ChEBI" id="CHEBI:57453"/>
        <dbReference type="ChEBI" id="CHEBI:195366"/>
        <dbReference type="EC" id="3.5.1.10"/>
    </reaction>
</comment>
<dbReference type="EMBL" id="FQVL01000005">
    <property type="protein sequence ID" value="SHE93434.1"/>
    <property type="molecule type" value="Genomic_DNA"/>
</dbReference>
<dbReference type="GO" id="GO:0006189">
    <property type="term" value="P:'de novo' IMP biosynthetic process"/>
    <property type="evidence" value="ECO:0007669"/>
    <property type="project" value="UniProtKB-UniRule"/>
</dbReference>
<keyword evidence="7" id="KW-1185">Reference proteome</keyword>
<dbReference type="Pfam" id="PF01842">
    <property type="entry name" value="ACT"/>
    <property type="match status" value="1"/>
</dbReference>
<dbReference type="GO" id="GO:0006730">
    <property type="term" value="P:one-carbon metabolic process"/>
    <property type="evidence" value="ECO:0007669"/>
    <property type="project" value="UniProtKB-KW"/>
</dbReference>
<dbReference type="InterPro" id="IPR036477">
    <property type="entry name" value="Formyl_transf_N_sf"/>
</dbReference>
<comment type="similarity">
    <text evidence="3">Belongs to the PurU family.</text>
</comment>
<feature type="active site" evidence="3">
    <location>
        <position position="230"/>
    </location>
</feature>
<protein>
    <recommendedName>
        <fullName evidence="3 4">Formyltetrahydrofolate deformylase</fullName>
        <ecNumber evidence="3 4">3.5.1.10</ecNumber>
    </recommendedName>
    <alternativeName>
        <fullName evidence="3">Formyl-FH(4) hydrolase</fullName>
    </alternativeName>
</protein>
<dbReference type="SUPFAM" id="SSF55021">
    <property type="entry name" value="ACT-like"/>
    <property type="match status" value="1"/>
</dbReference>
<dbReference type="InterPro" id="IPR004810">
    <property type="entry name" value="PurU"/>
</dbReference>
<dbReference type="OrthoDB" id="9806170at2"/>
<dbReference type="Pfam" id="PF00551">
    <property type="entry name" value="Formyl_trans_N"/>
    <property type="match status" value="1"/>
</dbReference>
<dbReference type="NCBIfam" id="TIGR00655">
    <property type="entry name" value="PurU"/>
    <property type="match status" value="1"/>
</dbReference>
<dbReference type="Proteomes" id="UP000184476">
    <property type="component" value="Unassembled WGS sequence"/>
</dbReference>
<dbReference type="GO" id="GO:0008864">
    <property type="term" value="F:formyltetrahydrofolate deformylase activity"/>
    <property type="evidence" value="ECO:0007669"/>
    <property type="project" value="UniProtKB-UniRule"/>
</dbReference>
<dbReference type="EC" id="3.5.1.10" evidence="3 4"/>
<dbReference type="PRINTS" id="PR01575">
    <property type="entry name" value="FFH4HYDRLASE"/>
</dbReference>
<dbReference type="STRING" id="112248.SAMN05444392_10527"/>
<keyword evidence="3" id="KW-0658">Purine biosynthesis</keyword>
<dbReference type="AlphaFoldDB" id="A0A1M4XIQ4"/>
<dbReference type="CDD" id="cd08648">
    <property type="entry name" value="FMT_core_Formyl-FH4-Hydrolase_C"/>
    <property type="match status" value="1"/>
</dbReference>
<keyword evidence="2 3" id="KW-0378">Hydrolase</keyword>